<gene>
    <name evidence="1" type="ORF">Clow_00089</name>
</gene>
<accession>A0A0Q0UL47</accession>
<dbReference type="Gene3D" id="1.10.10.10">
    <property type="entry name" value="Winged helix-like DNA-binding domain superfamily/Winged helix DNA-binding domain"/>
    <property type="match status" value="1"/>
</dbReference>
<dbReference type="PATRIC" id="fig|1544413.3.peg.92"/>
<dbReference type="SUPFAM" id="SSF46785">
    <property type="entry name" value="Winged helix' DNA-binding domain"/>
    <property type="match status" value="1"/>
</dbReference>
<dbReference type="Gene3D" id="3.30.420.40">
    <property type="match status" value="2"/>
</dbReference>
<dbReference type="RefSeq" id="WP_055174778.1">
    <property type="nucleotide sequence ID" value="NZ_JAUSQY010000001.1"/>
</dbReference>
<dbReference type="STRING" id="1544413.Clow_00089"/>
<name>A0A0Q0UL47_9CORY</name>
<dbReference type="AlphaFoldDB" id="A0A0Q0UL47"/>
<dbReference type="InterPro" id="IPR036388">
    <property type="entry name" value="WH-like_DNA-bd_sf"/>
</dbReference>
<evidence type="ECO:0000313" key="2">
    <source>
        <dbReference type="Proteomes" id="UP000050488"/>
    </source>
</evidence>
<reference evidence="1 2" key="1">
    <citation type="submission" date="2015-10" db="EMBL/GenBank/DDBJ databases">
        <title>Corynebacteirum lowii and Corynebacterium oculi species nova, derived from human clinical disease and and emended description of Corynebacterium mastiditis.</title>
        <authorList>
            <person name="Bernard K."/>
            <person name="Pacheco A.L."/>
            <person name="Mcdougall C."/>
            <person name="Burtx T."/>
            <person name="Weibe D."/>
            <person name="Tyler S."/>
            <person name="Olson A.B."/>
            <person name="Cnockaert M."/>
            <person name="Eguchi H."/>
            <person name="Kuwahara T."/>
            <person name="Nakayama-Imaohji H."/>
            <person name="Boudewijins M."/>
            <person name="Van Hoecke F."/>
            <person name="Bernier A.-M."/>
            <person name="Vandamme P."/>
        </authorList>
    </citation>
    <scope>NUCLEOTIDE SEQUENCE [LARGE SCALE GENOMIC DNA]</scope>
    <source>
        <strain evidence="1 2">NML 130206</strain>
    </source>
</reference>
<sequence>MSTPAASADPGLRFTLPSTPVARVFHQIRTLPKATRSHLRDTLGYSQSSVTRHVLTLMEAGLVEEGSARHEESHTGRPGSTLLLDGRHLILWGVHVGVRSTVLVISDGAGRILRERTLALVMPEHDAEESLHRIAQALKNLSSGLPAPTGVGAIFSTHIDEYGVITSDIYGWRDVPAAALLSEYLGHPLRTATGVTAMAATELLSHPLSEQDSPAHQGATLYFYARDVVAHSWLFHGAVHRPAQGRSPFGYLGQHTPHGTTSSTTAFPSPELTGLPHIHPLGNTSVLYSAHSHGIAARDFEHLVHLSQRDPLAREILDSKARLLAKVLRVAVDVVDPDSLVLAGETFTLDPDGLHLIAETLSDPGRSPQPHQLRIQRANKDILRSAARLVSLYELWTNPLGALS</sequence>
<dbReference type="SUPFAM" id="SSF53067">
    <property type="entry name" value="Actin-like ATPase domain"/>
    <property type="match status" value="1"/>
</dbReference>
<dbReference type="Proteomes" id="UP000050488">
    <property type="component" value="Unassembled WGS sequence"/>
</dbReference>
<dbReference type="InterPro" id="IPR036390">
    <property type="entry name" value="WH_DNA-bd_sf"/>
</dbReference>
<dbReference type="EMBL" id="LKEV01000001">
    <property type="protein sequence ID" value="KQB87044.1"/>
    <property type="molecule type" value="Genomic_DNA"/>
</dbReference>
<protein>
    <submittedName>
        <fullName evidence="1">MarR family protein</fullName>
    </submittedName>
</protein>
<dbReference type="OrthoDB" id="3605644at2"/>
<comment type="caution">
    <text evidence="1">The sequence shown here is derived from an EMBL/GenBank/DDBJ whole genome shotgun (WGS) entry which is preliminary data.</text>
</comment>
<keyword evidence="2" id="KW-1185">Reference proteome</keyword>
<dbReference type="InterPro" id="IPR043129">
    <property type="entry name" value="ATPase_NBD"/>
</dbReference>
<proteinExistence type="predicted"/>
<organism evidence="1 2">
    <name type="scientific">Corynebacterium lowii</name>
    <dbReference type="NCBI Taxonomy" id="1544413"/>
    <lineage>
        <taxon>Bacteria</taxon>
        <taxon>Bacillati</taxon>
        <taxon>Actinomycetota</taxon>
        <taxon>Actinomycetes</taxon>
        <taxon>Mycobacteriales</taxon>
        <taxon>Corynebacteriaceae</taxon>
        <taxon>Corynebacterium</taxon>
    </lineage>
</organism>
<evidence type="ECO:0000313" key="1">
    <source>
        <dbReference type="EMBL" id="KQB87044.1"/>
    </source>
</evidence>